<proteinExistence type="predicted"/>
<dbReference type="EMBL" id="JAWRCO010000001">
    <property type="protein sequence ID" value="MDW6002489.1"/>
    <property type="molecule type" value="Genomic_DNA"/>
</dbReference>
<evidence type="ECO:0000313" key="3">
    <source>
        <dbReference type="Proteomes" id="UP000196125"/>
    </source>
</evidence>
<evidence type="ECO:0000313" key="1">
    <source>
        <dbReference type="EMBL" id="MDW6002489.1"/>
    </source>
</evidence>
<keyword evidence="4" id="KW-1185">Reference proteome</keyword>
<reference evidence="2 3" key="1">
    <citation type="submission" date="2017-05" db="EMBL/GenBank/DDBJ databases">
        <authorList>
            <person name="Song R."/>
            <person name="Chenine A.L."/>
            <person name="Ruprecht R.M."/>
        </authorList>
    </citation>
    <scope>NUCLEOTIDE SEQUENCE [LARGE SCALE GENOMIC DNA]</scope>
    <source>
        <strain evidence="2 3">CECT 7927</strain>
    </source>
</reference>
<evidence type="ECO:0000313" key="2">
    <source>
        <dbReference type="EMBL" id="SMS01981.1"/>
    </source>
</evidence>
<evidence type="ECO:0000313" key="4">
    <source>
        <dbReference type="Proteomes" id="UP001283366"/>
    </source>
</evidence>
<dbReference type="Proteomes" id="UP001283366">
    <property type="component" value="Unassembled WGS sequence"/>
</dbReference>
<dbReference type="EMBL" id="FXXI01000007">
    <property type="protein sequence ID" value="SMS01981.1"/>
    <property type="molecule type" value="Genomic_DNA"/>
</dbReference>
<sequence length="55" mass="6215">MRDKGCSLLKQRHRLDADLTDGRQCVLSADVAKRSLRRAGLFRSVTQGERDILTT</sequence>
<dbReference type="AlphaFoldDB" id="A0A1Y6IY85"/>
<gene>
    <name evidence="1" type="ORF">SBX37_06390</name>
    <name evidence="2" type="ORF">VIM7927_03292</name>
</gene>
<reference evidence="1 4" key="2">
    <citation type="submission" date="2023-11" db="EMBL/GenBank/DDBJ databases">
        <title>Plant-associative lifestyle of Vibrio porteresiae and its evolutionary dynamics.</title>
        <authorList>
            <person name="Rameshkumar N."/>
            <person name="Kirti K."/>
        </authorList>
    </citation>
    <scope>NUCLEOTIDE SEQUENCE [LARGE SCALE GENOMIC DNA]</scope>
    <source>
        <strain evidence="1 4">MSSRF38</strain>
    </source>
</reference>
<name>A0A1Y6IY85_9VIBR</name>
<dbReference type="RefSeq" id="WP_159457452.1">
    <property type="nucleotide sequence ID" value="NZ_AP024883.1"/>
</dbReference>
<accession>A0A1Y6IY85</accession>
<organism evidence="2 3">
    <name type="scientific">Vibrio mangrovi</name>
    <dbReference type="NCBI Taxonomy" id="474394"/>
    <lineage>
        <taxon>Bacteria</taxon>
        <taxon>Pseudomonadati</taxon>
        <taxon>Pseudomonadota</taxon>
        <taxon>Gammaproteobacteria</taxon>
        <taxon>Vibrionales</taxon>
        <taxon>Vibrionaceae</taxon>
        <taxon>Vibrio</taxon>
    </lineage>
</organism>
<protein>
    <submittedName>
        <fullName evidence="2">Uncharacterized protein</fullName>
    </submittedName>
</protein>
<dbReference type="Proteomes" id="UP000196125">
    <property type="component" value="Unassembled WGS sequence"/>
</dbReference>